<comment type="caution">
    <text evidence="1">The sequence shown here is derived from an EMBL/GenBank/DDBJ whole genome shotgun (WGS) entry which is preliminary data.</text>
</comment>
<name>A0ABR3VUA4_9PEZI</name>
<protein>
    <submittedName>
        <fullName evidence="1">Uncharacterized protein</fullName>
    </submittedName>
</protein>
<keyword evidence="2" id="KW-1185">Reference proteome</keyword>
<gene>
    <name evidence="1" type="ORF">VTK73DRAFT_780</name>
</gene>
<proteinExistence type="predicted"/>
<evidence type="ECO:0000313" key="1">
    <source>
        <dbReference type="EMBL" id="KAL1845263.1"/>
    </source>
</evidence>
<sequence length="95" mass="10777">MPRDIDDDEAAENQSSKGPCELFAMWRAKGLARSSIYTWNYTGVHLIYVYRYYRKIGGDDQCNSRYPPTSNFEAVTMVSQGVGAQTPFQPSRSAR</sequence>
<organism evidence="1 2">
    <name type="scientific">Phialemonium thermophilum</name>
    <dbReference type="NCBI Taxonomy" id="223376"/>
    <lineage>
        <taxon>Eukaryota</taxon>
        <taxon>Fungi</taxon>
        <taxon>Dikarya</taxon>
        <taxon>Ascomycota</taxon>
        <taxon>Pezizomycotina</taxon>
        <taxon>Sordariomycetes</taxon>
        <taxon>Sordariomycetidae</taxon>
        <taxon>Cephalothecales</taxon>
        <taxon>Cephalothecaceae</taxon>
        <taxon>Phialemonium</taxon>
    </lineage>
</organism>
<dbReference type="Proteomes" id="UP001586593">
    <property type="component" value="Unassembled WGS sequence"/>
</dbReference>
<evidence type="ECO:0000313" key="2">
    <source>
        <dbReference type="Proteomes" id="UP001586593"/>
    </source>
</evidence>
<dbReference type="EMBL" id="JAZHXJ010001171">
    <property type="protein sequence ID" value="KAL1845263.1"/>
    <property type="molecule type" value="Genomic_DNA"/>
</dbReference>
<accession>A0ABR3VUA4</accession>
<reference evidence="1 2" key="1">
    <citation type="journal article" date="2024" name="Commun. Biol.">
        <title>Comparative genomic analysis of thermophilic fungi reveals convergent evolutionary adaptations and gene losses.</title>
        <authorList>
            <person name="Steindorff A.S."/>
            <person name="Aguilar-Pontes M.V."/>
            <person name="Robinson A.J."/>
            <person name="Andreopoulos B."/>
            <person name="LaButti K."/>
            <person name="Kuo A."/>
            <person name="Mondo S."/>
            <person name="Riley R."/>
            <person name="Otillar R."/>
            <person name="Haridas S."/>
            <person name="Lipzen A."/>
            <person name="Grimwood J."/>
            <person name="Schmutz J."/>
            <person name="Clum A."/>
            <person name="Reid I.D."/>
            <person name="Moisan M.C."/>
            <person name="Butler G."/>
            <person name="Nguyen T.T.M."/>
            <person name="Dewar K."/>
            <person name="Conant G."/>
            <person name="Drula E."/>
            <person name="Henrissat B."/>
            <person name="Hansel C."/>
            <person name="Singer S."/>
            <person name="Hutchinson M.I."/>
            <person name="de Vries R.P."/>
            <person name="Natvig D.O."/>
            <person name="Powell A.J."/>
            <person name="Tsang A."/>
            <person name="Grigoriev I.V."/>
        </authorList>
    </citation>
    <scope>NUCLEOTIDE SEQUENCE [LARGE SCALE GENOMIC DNA]</scope>
    <source>
        <strain evidence="1 2">ATCC 24622</strain>
    </source>
</reference>